<evidence type="ECO:0000313" key="8">
    <source>
        <dbReference type="Proteomes" id="UP000190774"/>
    </source>
</evidence>
<keyword evidence="5" id="KW-0732">Signal</keyword>
<dbReference type="Proteomes" id="UP000190774">
    <property type="component" value="Unassembled WGS sequence"/>
</dbReference>
<reference evidence="8" key="1">
    <citation type="submission" date="2017-02" db="EMBL/GenBank/DDBJ databases">
        <authorList>
            <person name="Varghese N."/>
            <person name="Submissions S."/>
        </authorList>
    </citation>
    <scope>NUCLEOTIDE SEQUENCE [LARGE SCALE GENOMIC DNA]</scope>
    <source>
        <strain evidence="8">ATCC 700200</strain>
    </source>
</reference>
<dbReference type="Pfam" id="PF00127">
    <property type="entry name" value="Copper-bind"/>
    <property type="match status" value="1"/>
</dbReference>
<name>A0A1T4XFR7_9BACT</name>
<sequence length="155" mass="16650">MKKTAVLTALTLLALNFASAQDAEVAEIELKPHATNPLGYDKTDLSVKAGQKVKLTLNNTGSVAPQPHNFLLIKPGKDQAVGAQANAMMTDPQAMAKSYIPDTAKDDIIAHTKLVMPNGTETIEFTAPAEGGDYPYMCTFPGHWLLMKGVMHVTK</sequence>
<dbReference type="PANTHER" id="PTHR38439:SF2">
    <property type="entry name" value="OUTER MEMBRANE PROTEIN H.8"/>
    <property type="match status" value="1"/>
</dbReference>
<keyword evidence="1" id="KW-0813">Transport</keyword>
<dbReference type="STRING" id="48467.SAMN02745166_01407"/>
<keyword evidence="4" id="KW-0186">Copper</keyword>
<dbReference type="InterPro" id="IPR000923">
    <property type="entry name" value="BlueCu_1"/>
</dbReference>
<accession>A0A1T4XFR7</accession>
<evidence type="ECO:0000256" key="3">
    <source>
        <dbReference type="ARBA" id="ARBA00022982"/>
    </source>
</evidence>
<evidence type="ECO:0000256" key="1">
    <source>
        <dbReference type="ARBA" id="ARBA00022448"/>
    </source>
</evidence>
<dbReference type="EMBL" id="FUYE01000004">
    <property type="protein sequence ID" value="SKA88370.1"/>
    <property type="molecule type" value="Genomic_DNA"/>
</dbReference>
<keyword evidence="2" id="KW-0479">Metal-binding</keyword>
<dbReference type="AlphaFoldDB" id="A0A1T4XFR7"/>
<dbReference type="OrthoDB" id="9814063at2"/>
<dbReference type="PANTHER" id="PTHR38439">
    <property type="entry name" value="AURACYANIN-B"/>
    <property type="match status" value="1"/>
</dbReference>
<feature type="domain" description="Blue (type 1) copper" evidence="6">
    <location>
        <begin position="34"/>
        <end position="153"/>
    </location>
</feature>
<feature type="signal peptide" evidence="5">
    <location>
        <begin position="1"/>
        <end position="20"/>
    </location>
</feature>
<keyword evidence="8" id="KW-1185">Reference proteome</keyword>
<evidence type="ECO:0000256" key="2">
    <source>
        <dbReference type="ARBA" id="ARBA00022723"/>
    </source>
</evidence>
<dbReference type="RefSeq" id="WP_078812613.1">
    <property type="nucleotide sequence ID" value="NZ_FUYE01000004.1"/>
</dbReference>
<dbReference type="GO" id="GO:0009055">
    <property type="term" value="F:electron transfer activity"/>
    <property type="evidence" value="ECO:0007669"/>
    <property type="project" value="InterPro"/>
</dbReference>
<protein>
    <submittedName>
        <fullName evidence="7">Azurin</fullName>
    </submittedName>
</protein>
<dbReference type="PROSITE" id="PS00196">
    <property type="entry name" value="COPPER_BLUE"/>
    <property type="match status" value="1"/>
</dbReference>
<keyword evidence="3" id="KW-0249">Electron transport</keyword>
<evidence type="ECO:0000256" key="5">
    <source>
        <dbReference type="SAM" id="SignalP"/>
    </source>
</evidence>
<dbReference type="InterPro" id="IPR028871">
    <property type="entry name" value="BlueCu_1_BS"/>
</dbReference>
<feature type="chain" id="PRO_5012368842" evidence="5">
    <location>
        <begin position="21"/>
        <end position="155"/>
    </location>
</feature>
<dbReference type="GO" id="GO:0005507">
    <property type="term" value="F:copper ion binding"/>
    <property type="evidence" value="ECO:0007669"/>
    <property type="project" value="InterPro"/>
</dbReference>
<proteinExistence type="predicted"/>
<dbReference type="CDD" id="cd04233">
    <property type="entry name" value="Auracyanin"/>
    <property type="match status" value="1"/>
</dbReference>
<gene>
    <name evidence="7" type="ORF">SAMN02745166_01407</name>
</gene>
<dbReference type="InterPro" id="IPR050845">
    <property type="entry name" value="Cu-binding_ET"/>
</dbReference>
<dbReference type="Gene3D" id="2.60.40.420">
    <property type="entry name" value="Cupredoxins - blue copper proteins"/>
    <property type="match status" value="1"/>
</dbReference>
<dbReference type="SUPFAM" id="SSF49503">
    <property type="entry name" value="Cupredoxins"/>
    <property type="match status" value="1"/>
</dbReference>
<organism evidence="7 8">
    <name type="scientific">Prosthecobacter debontii</name>
    <dbReference type="NCBI Taxonomy" id="48467"/>
    <lineage>
        <taxon>Bacteria</taxon>
        <taxon>Pseudomonadati</taxon>
        <taxon>Verrucomicrobiota</taxon>
        <taxon>Verrucomicrobiia</taxon>
        <taxon>Verrucomicrobiales</taxon>
        <taxon>Verrucomicrobiaceae</taxon>
        <taxon>Prosthecobacter</taxon>
    </lineage>
</organism>
<evidence type="ECO:0000256" key="4">
    <source>
        <dbReference type="ARBA" id="ARBA00023008"/>
    </source>
</evidence>
<dbReference type="InterPro" id="IPR008972">
    <property type="entry name" value="Cupredoxin"/>
</dbReference>
<evidence type="ECO:0000313" key="7">
    <source>
        <dbReference type="EMBL" id="SKA88370.1"/>
    </source>
</evidence>
<evidence type="ECO:0000259" key="6">
    <source>
        <dbReference type="Pfam" id="PF00127"/>
    </source>
</evidence>